<comment type="function">
    <text evidence="1">Putative odorant or sperm cell receptor.</text>
</comment>
<sequence>MLKKNYTEVTEFILLGLTDRADLQPVLFVVFLVIYLITVIGNMSMILLIRISKIGRIHKFRYSHIMDTMLLLFSTQSCLTLCDPMEGSSRPGFLTMPNFTDVTEFILLGLTSHQELQVLFFAVFLVVYMITLIGNIAMIILISISPQLQSPMYFFLSHLSFVDVWFSSNVTPKMLENLVSETKTISYVGCLVQCYFFIALVHVEVYILAVMAFDRYMAICNPLLYGSKMSRTVCVRLISVPYIYGFSVSLICTLWTYGLYFCGNVEINHFYCADPPLIKIACGGVHVKEYTMIVIAGINFTYSLSVVLVSYTLIVAAVLRMRSADGRRKAFSTCGSHLTAVTMFYGTLIFMYLRRPTEESVEQGKMVAVFYTTVIPMLNPMIYSLRNRDVKEAVKKAIVKANLRQ</sequence>
<evidence type="ECO:0000256" key="6">
    <source>
        <dbReference type="ARBA" id="ARBA00023136"/>
    </source>
</evidence>
<dbReference type="GO" id="GO:0004930">
    <property type="term" value="F:G protein-coupled receptor activity"/>
    <property type="evidence" value="ECO:0007669"/>
    <property type="project" value="UniProtKB-KW"/>
</dbReference>
<dbReference type="InterPro" id="IPR017452">
    <property type="entry name" value="GPCR_Rhodpsn_7TM"/>
</dbReference>
<comment type="caution">
    <text evidence="12">The sequence shown here is derived from an EMBL/GenBank/DDBJ whole genome shotgun (WGS) entry which is preliminary data.</text>
</comment>
<dbReference type="AlphaFoldDB" id="A0A5N3XYR3"/>
<proteinExistence type="inferred from homology"/>
<dbReference type="Proteomes" id="UP000326062">
    <property type="component" value="Chromosome 4"/>
</dbReference>
<reference evidence="12 13" key="1">
    <citation type="submission" date="2019-06" db="EMBL/GenBank/DDBJ databases">
        <title>Discovery of a novel chromosome fission-fusion reversal in muntjac.</title>
        <authorList>
            <person name="Mudd A.B."/>
            <person name="Bredeson J.V."/>
            <person name="Baum R."/>
            <person name="Hockemeyer D."/>
            <person name="Rokhsar D.S."/>
        </authorList>
    </citation>
    <scope>NUCLEOTIDE SEQUENCE [LARGE SCALE GENOMIC DNA]</scope>
    <source>
        <strain evidence="12">UCam_UCB_Mr</strain>
        <tissue evidence="12">Fibroblast cell line</tissue>
    </source>
</reference>
<evidence type="ECO:0000256" key="8">
    <source>
        <dbReference type="ARBA" id="ARBA00023224"/>
    </source>
</evidence>
<organism evidence="12 13">
    <name type="scientific">Muntiacus reevesi</name>
    <name type="common">Reeves' muntjac</name>
    <name type="synonym">Cervus reevesi</name>
    <dbReference type="NCBI Taxonomy" id="9886"/>
    <lineage>
        <taxon>Eukaryota</taxon>
        <taxon>Metazoa</taxon>
        <taxon>Chordata</taxon>
        <taxon>Craniata</taxon>
        <taxon>Vertebrata</taxon>
        <taxon>Euteleostomi</taxon>
        <taxon>Mammalia</taxon>
        <taxon>Eutheria</taxon>
        <taxon>Laurasiatheria</taxon>
        <taxon>Artiodactyla</taxon>
        <taxon>Ruminantia</taxon>
        <taxon>Pecora</taxon>
        <taxon>Cervidae</taxon>
        <taxon>Muntiacinae</taxon>
        <taxon>Muntiacus</taxon>
    </lineage>
</organism>
<dbReference type="PANTHER" id="PTHR48018">
    <property type="entry name" value="OLFACTORY RECEPTOR"/>
    <property type="match status" value="1"/>
</dbReference>
<dbReference type="SUPFAM" id="SSF81321">
    <property type="entry name" value="Family A G protein-coupled receptor-like"/>
    <property type="match status" value="2"/>
</dbReference>
<feature type="transmembrane region" description="Helical" evidence="10">
    <location>
        <begin position="365"/>
        <end position="385"/>
    </location>
</feature>
<evidence type="ECO:0000313" key="12">
    <source>
        <dbReference type="EMBL" id="KAB0379024.1"/>
    </source>
</evidence>
<evidence type="ECO:0000256" key="9">
    <source>
        <dbReference type="RuleBase" id="RU000688"/>
    </source>
</evidence>
<feature type="transmembrane region" description="Helical" evidence="10">
    <location>
        <begin position="26"/>
        <end position="49"/>
    </location>
</feature>
<feature type="transmembrane region" description="Helical" evidence="10">
    <location>
        <begin position="331"/>
        <end position="353"/>
    </location>
</feature>
<name>A0A5N3XYR3_MUNRE</name>
<dbReference type="InterPro" id="IPR000276">
    <property type="entry name" value="GPCR_Rhodpsn"/>
</dbReference>
<feature type="transmembrane region" description="Helical" evidence="10">
    <location>
        <begin position="293"/>
        <end position="319"/>
    </location>
</feature>
<keyword evidence="8 9" id="KW-0807">Transducer</keyword>
<keyword evidence="3 9" id="KW-0812">Transmembrane</keyword>
<accession>A0A5N3XYR3</accession>
<keyword evidence="4 10" id="KW-1133">Transmembrane helix</keyword>
<keyword evidence="5 9" id="KW-0297">G-protein coupled receptor</keyword>
<feature type="transmembrane region" description="Helical" evidence="10">
    <location>
        <begin position="118"/>
        <end position="144"/>
    </location>
</feature>
<feature type="transmembrane region" description="Helical" evidence="10">
    <location>
        <begin position="185"/>
        <end position="213"/>
    </location>
</feature>
<evidence type="ECO:0000256" key="3">
    <source>
        <dbReference type="ARBA" id="ARBA00022692"/>
    </source>
</evidence>
<dbReference type="CDD" id="cd15412">
    <property type="entry name" value="7tmA_OR5M-like"/>
    <property type="match status" value="1"/>
</dbReference>
<dbReference type="GO" id="GO:0004984">
    <property type="term" value="F:olfactory receptor activity"/>
    <property type="evidence" value="ECO:0007669"/>
    <property type="project" value="InterPro"/>
</dbReference>
<feature type="domain" description="G-protein coupled receptors family 1 profile" evidence="11">
    <location>
        <begin position="134"/>
        <end position="383"/>
    </location>
</feature>
<protein>
    <recommendedName>
        <fullName evidence="11">G-protein coupled receptors family 1 profile domain-containing protein</fullName>
    </recommendedName>
</protein>
<dbReference type="EMBL" id="VCEB01000004">
    <property type="protein sequence ID" value="KAB0379024.1"/>
    <property type="molecule type" value="Genomic_DNA"/>
</dbReference>
<evidence type="ECO:0000259" key="11">
    <source>
        <dbReference type="PROSITE" id="PS50262"/>
    </source>
</evidence>
<keyword evidence="7 9" id="KW-0675">Receptor</keyword>
<feature type="transmembrane region" description="Helical" evidence="10">
    <location>
        <begin position="233"/>
        <end position="257"/>
    </location>
</feature>
<dbReference type="PRINTS" id="PR00245">
    <property type="entry name" value="OLFACTORYR"/>
</dbReference>
<dbReference type="GO" id="GO:0016020">
    <property type="term" value="C:membrane"/>
    <property type="evidence" value="ECO:0007669"/>
    <property type="project" value="UniProtKB-SubCell"/>
</dbReference>
<evidence type="ECO:0000256" key="4">
    <source>
        <dbReference type="ARBA" id="ARBA00022989"/>
    </source>
</evidence>
<dbReference type="InterPro" id="IPR000725">
    <property type="entry name" value="Olfact_rcpt"/>
</dbReference>
<keyword evidence="6 10" id="KW-0472">Membrane</keyword>
<evidence type="ECO:0000256" key="10">
    <source>
        <dbReference type="SAM" id="Phobius"/>
    </source>
</evidence>
<dbReference type="PRINTS" id="PR00237">
    <property type="entry name" value="GPCRRHODOPSN"/>
</dbReference>
<comment type="similarity">
    <text evidence="9">Belongs to the G-protein coupled receptor 1 family.</text>
</comment>
<dbReference type="PROSITE" id="PS50262">
    <property type="entry name" value="G_PROTEIN_RECEP_F1_2"/>
    <property type="match status" value="1"/>
</dbReference>
<dbReference type="Pfam" id="PF13853">
    <property type="entry name" value="7tm_4"/>
    <property type="match status" value="1"/>
</dbReference>
<evidence type="ECO:0000256" key="2">
    <source>
        <dbReference type="ARBA" id="ARBA00004141"/>
    </source>
</evidence>
<gene>
    <name evidence="12" type="ORF">FD755_010602</name>
</gene>
<evidence type="ECO:0000256" key="7">
    <source>
        <dbReference type="ARBA" id="ARBA00023170"/>
    </source>
</evidence>
<comment type="subcellular location">
    <subcellularLocation>
        <location evidence="2">Membrane</location>
        <topology evidence="2">Multi-pass membrane protein</topology>
    </subcellularLocation>
</comment>
<evidence type="ECO:0000256" key="5">
    <source>
        <dbReference type="ARBA" id="ARBA00023040"/>
    </source>
</evidence>
<dbReference type="Gene3D" id="1.20.1070.10">
    <property type="entry name" value="Rhodopsin 7-helix transmembrane proteins"/>
    <property type="match status" value="1"/>
</dbReference>
<evidence type="ECO:0000256" key="1">
    <source>
        <dbReference type="ARBA" id="ARBA00003929"/>
    </source>
</evidence>
<keyword evidence="13" id="KW-1185">Reference proteome</keyword>
<dbReference type="FunFam" id="1.20.1070.10:FF:000003">
    <property type="entry name" value="Olfactory receptor"/>
    <property type="match status" value="1"/>
</dbReference>
<dbReference type="PROSITE" id="PS00237">
    <property type="entry name" value="G_PROTEIN_RECEP_F1_1"/>
    <property type="match status" value="1"/>
</dbReference>
<evidence type="ECO:0000313" key="13">
    <source>
        <dbReference type="Proteomes" id="UP000326062"/>
    </source>
</evidence>